<accession>A0A9P5TJQ9</accession>
<sequence length="263" mass="29285">MIILILRTISKDSSSLPYANKSGTSERPNPRSCAQWSVNSNFPESRVKRILAMPRKKKPNNILRRGVCWMTRLLQSNFEAPKAKDKNRRIVRRRFGPRKTAASSAFIILSADNEYDLYVQGNHVGSSSEWQEANIYNVQMSPAASEIVLAVNATNTCLQAGLIALIQLMLESNGCGPYASVVPDDTWRYTTVFLNGFQAPGFDDSDWSYAVVEYAYGGVVWGAIPVEALGTGSPFGDNTYHIPLNEEHRLHSGSETMDSIQRF</sequence>
<proteinExistence type="predicted"/>
<evidence type="ECO:0000256" key="1">
    <source>
        <dbReference type="SAM" id="MobiDB-lite"/>
    </source>
</evidence>
<organism evidence="2 3">
    <name type="scientific">Gymnopilus junonius</name>
    <name type="common">Spectacular rustgill mushroom</name>
    <name type="synonym">Gymnopilus spectabilis subsp. junonius</name>
    <dbReference type="NCBI Taxonomy" id="109634"/>
    <lineage>
        <taxon>Eukaryota</taxon>
        <taxon>Fungi</taxon>
        <taxon>Dikarya</taxon>
        <taxon>Basidiomycota</taxon>
        <taxon>Agaricomycotina</taxon>
        <taxon>Agaricomycetes</taxon>
        <taxon>Agaricomycetidae</taxon>
        <taxon>Agaricales</taxon>
        <taxon>Agaricineae</taxon>
        <taxon>Hymenogastraceae</taxon>
        <taxon>Gymnopilus</taxon>
    </lineage>
</organism>
<comment type="caution">
    <text evidence="2">The sequence shown here is derived from an EMBL/GenBank/DDBJ whole genome shotgun (WGS) entry which is preliminary data.</text>
</comment>
<dbReference type="AlphaFoldDB" id="A0A9P5TJQ9"/>
<name>A0A9P5TJQ9_GYMJU</name>
<dbReference type="Proteomes" id="UP000724874">
    <property type="component" value="Unassembled WGS sequence"/>
</dbReference>
<dbReference type="OrthoDB" id="10036721at2759"/>
<evidence type="ECO:0000313" key="2">
    <source>
        <dbReference type="EMBL" id="KAF8889196.1"/>
    </source>
</evidence>
<dbReference type="Gene3D" id="2.60.120.260">
    <property type="entry name" value="Galactose-binding domain-like"/>
    <property type="match status" value="1"/>
</dbReference>
<feature type="region of interest" description="Disordered" evidence="1">
    <location>
        <begin position="15"/>
        <end position="37"/>
    </location>
</feature>
<protein>
    <submittedName>
        <fullName evidence="2">Uncharacterized protein</fullName>
    </submittedName>
</protein>
<gene>
    <name evidence="2" type="ORF">CPB84DRAFT_1785876</name>
</gene>
<keyword evidence="3" id="KW-1185">Reference proteome</keyword>
<dbReference type="EMBL" id="JADNYJ010000081">
    <property type="protein sequence ID" value="KAF8889196.1"/>
    <property type="molecule type" value="Genomic_DNA"/>
</dbReference>
<reference evidence="2" key="1">
    <citation type="submission" date="2020-11" db="EMBL/GenBank/DDBJ databases">
        <authorList>
            <consortium name="DOE Joint Genome Institute"/>
            <person name="Ahrendt S."/>
            <person name="Riley R."/>
            <person name="Andreopoulos W."/>
            <person name="LaButti K."/>
            <person name="Pangilinan J."/>
            <person name="Ruiz-duenas F.J."/>
            <person name="Barrasa J.M."/>
            <person name="Sanchez-Garcia M."/>
            <person name="Camarero S."/>
            <person name="Miyauchi S."/>
            <person name="Serrano A."/>
            <person name="Linde D."/>
            <person name="Babiker R."/>
            <person name="Drula E."/>
            <person name="Ayuso-Fernandez I."/>
            <person name="Pacheco R."/>
            <person name="Padilla G."/>
            <person name="Ferreira P."/>
            <person name="Barriuso J."/>
            <person name="Kellner H."/>
            <person name="Castanera R."/>
            <person name="Alfaro M."/>
            <person name="Ramirez L."/>
            <person name="Pisabarro A.G."/>
            <person name="Kuo A."/>
            <person name="Tritt A."/>
            <person name="Lipzen A."/>
            <person name="He G."/>
            <person name="Yan M."/>
            <person name="Ng V."/>
            <person name="Cullen D."/>
            <person name="Martin F."/>
            <person name="Rosso M.-N."/>
            <person name="Henrissat B."/>
            <person name="Hibbett D."/>
            <person name="Martinez A.T."/>
            <person name="Grigoriev I.V."/>
        </authorList>
    </citation>
    <scope>NUCLEOTIDE SEQUENCE</scope>
    <source>
        <strain evidence="2">AH 44721</strain>
    </source>
</reference>
<evidence type="ECO:0000313" key="3">
    <source>
        <dbReference type="Proteomes" id="UP000724874"/>
    </source>
</evidence>